<protein>
    <submittedName>
        <fullName evidence="1 2">Uncharacterized protein</fullName>
    </submittedName>
</protein>
<reference evidence="2" key="3">
    <citation type="submission" date="2015-06" db="UniProtKB">
        <authorList>
            <consortium name="EnsemblProtists"/>
        </authorList>
    </citation>
    <scope>IDENTIFICATION</scope>
</reference>
<dbReference type="EnsemblProtists" id="EKX42064">
    <property type="protein sequence ID" value="EKX42064"/>
    <property type="gene ID" value="GUITHDRAFT_141535"/>
</dbReference>
<evidence type="ECO:0000313" key="1">
    <source>
        <dbReference type="EMBL" id="EKX42064.1"/>
    </source>
</evidence>
<name>L1J1P6_GUITC</name>
<dbReference type="AlphaFoldDB" id="L1J1P6"/>
<sequence>MGQTNSDLRLGDPEAFQWNNTINLTSNDSIFSFLKNKNQDGEQPSDAGARDQVTQRQRIENAFGGLGGKQVQGFEFGRTPSYEVYTQVIKSSDEADKELENGDQFYRQGNYGEARKAYTIARELYRDRKADNLKMAEVEGKIRSCLPLSRLVDRNGKILPAASDHFLEAQIQKYEHLHFVSPGKDIVEQGPLRHTENLFYRHLNDTPGWHEGGRYYNFRGRKNTDGEPIQLEMLMSEFQDRESIEATKKRNKFKDIHEETTKLLRKREKQRTQGVLPRQFEQLVEEAQEEFERKRTADEALERKGKHIPDRETLLKQTRYLRNEELGELSKLLSKTDPNFRSVIFDRAGALRSLEEKM</sequence>
<gene>
    <name evidence="1" type="ORF">GUITHDRAFT_141535</name>
</gene>
<dbReference type="EMBL" id="JH993019">
    <property type="protein sequence ID" value="EKX42064.1"/>
    <property type="molecule type" value="Genomic_DNA"/>
</dbReference>
<evidence type="ECO:0000313" key="2">
    <source>
        <dbReference type="EnsemblProtists" id="EKX42064"/>
    </source>
</evidence>
<reference evidence="1 3" key="1">
    <citation type="journal article" date="2012" name="Nature">
        <title>Algal genomes reveal evolutionary mosaicism and the fate of nucleomorphs.</title>
        <authorList>
            <consortium name="DOE Joint Genome Institute"/>
            <person name="Curtis B.A."/>
            <person name="Tanifuji G."/>
            <person name="Burki F."/>
            <person name="Gruber A."/>
            <person name="Irimia M."/>
            <person name="Maruyama S."/>
            <person name="Arias M.C."/>
            <person name="Ball S.G."/>
            <person name="Gile G.H."/>
            <person name="Hirakawa Y."/>
            <person name="Hopkins J.F."/>
            <person name="Kuo A."/>
            <person name="Rensing S.A."/>
            <person name="Schmutz J."/>
            <person name="Symeonidi A."/>
            <person name="Elias M."/>
            <person name="Eveleigh R.J."/>
            <person name="Herman E.K."/>
            <person name="Klute M.J."/>
            <person name="Nakayama T."/>
            <person name="Obornik M."/>
            <person name="Reyes-Prieto A."/>
            <person name="Armbrust E.V."/>
            <person name="Aves S.J."/>
            <person name="Beiko R.G."/>
            <person name="Coutinho P."/>
            <person name="Dacks J.B."/>
            <person name="Durnford D.G."/>
            <person name="Fast N.M."/>
            <person name="Green B.R."/>
            <person name="Grisdale C.J."/>
            <person name="Hempel F."/>
            <person name="Henrissat B."/>
            <person name="Hoppner M.P."/>
            <person name="Ishida K."/>
            <person name="Kim E."/>
            <person name="Koreny L."/>
            <person name="Kroth P.G."/>
            <person name="Liu Y."/>
            <person name="Malik S.B."/>
            <person name="Maier U.G."/>
            <person name="McRose D."/>
            <person name="Mock T."/>
            <person name="Neilson J.A."/>
            <person name="Onodera N.T."/>
            <person name="Poole A.M."/>
            <person name="Pritham E.J."/>
            <person name="Richards T.A."/>
            <person name="Rocap G."/>
            <person name="Roy S.W."/>
            <person name="Sarai C."/>
            <person name="Schaack S."/>
            <person name="Shirato S."/>
            <person name="Slamovits C.H."/>
            <person name="Spencer D.F."/>
            <person name="Suzuki S."/>
            <person name="Worden A.Z."/>
            <person name="Zauner S."/>
            <person name="Barry K."/>
            <person name="Bell C."/>
            <person name="Bharti A.K."/>
            <person name="Crow J.A."/>
            <person name="Grimwood J."/>
            <person name="Kramer R."/>
            <person name="Lindquist E."/>
            <person name="Lucas S."/>
            <person name="Salamov A."/>
            <person name="McFadden G.I."/>
            <person name="Lane C.E."/>
            <person name="Keeling P.J."/>
            <person name="Gray M.W."/>
            <person name="Grigoriev I.V."/>
            <person name="Archibald J.M."/>
        </authorList>
    </citation>
    <scope>NUCLEOTIDE SEQUENCE</scope>
    <source>
        <strain evidence="1 3">CCMP2712</strain>
    </source>
</reference>
<organism evidence="1">
    <name type="scientific">Guillardia theta (strain CCMP2712)</name>
    <name type="common">Cryptophyte</name>
    <dbReference type="NCBI Taxonomy" id="905079"/>
    <lineage>
        <taxon>Eukaryota</taxon>
        <taxon>Cryptophyceae</taxon>
        <taxon>Pyrenomonadales</taxon>
        <taxon>Geminigeraceae</taxon>
        <taxon>Guillardia</taxon>
    </lineage>
</organism>
<dbReference type="GeneID" id="17298689"/>
<reference evidence="3" key="2">
    <citation type="submission" date="2012-11" db="EMBL/GenBank/DDBJ databases">
        <authorList>
            <person name="Kuo A."/>
            <person name="Curtis B.A."/>
            <person name="Tanifuji G."/>
            <person name="Burki F."/>
            <person name="Gruber A."/>
            <person name="Irimia M."/>
            <person name="Maruyama S."/>
            <person name="Arias M.C."/>
            <person name="Ball S.G."/>
            <person name="Gile G.H."/>
            <person name="Hirakawa Y."/>
            <person name="Hopkins J.F."/>
            <person name="Rensing S.A."/>
            <person name="Schmutz J."/>
            <person name="Symeonidi A."/>
            <person name="Elias M."/>
            <person name="Eveleigh R.J."/>
            <person name="Herman E.K."/>
            <person name="Klute M.J."/>
            <person name="Nakayama T."/>
            <person name="Obornik M."/>
            <person name="Reyes-Prieto A."/>
            <person name="Armbrust E.V."/>
            <person name="Aves S.J."/>
            <person name="Beiko R.G."/>
            <person name="Coutinho P."/>
            <person name="Dacks J.B."/>
            <person name="Durnford D.G."/>
            <person name="Fast N.M."/>
            <person name="Green B.R."/>
            <person name="Grisdale C."/>
            <person name="Hempe F."/>
            <person name="Henrissat B."/>
            <person name="Hoppner M.P."/>
            <person name="Ishida K.-I."/>
            <person name="Kim E."/>
            <person name="Koreny L."/>
            <person name="Kroth P.G."/>
            <person name="Liu Y."/>
            <person name="Malik S.-B."/>
            <person name="Maier U.G."/>
            <person name="McRose D."/>
            <person name="Mock T."/>
            <person name="Neilson J.A."/>
            <person name="Onodera N.T."/>
            <person name="Poole A.M."/>
            <person name="Pritham E.J."/>
            <person name="Richards T.A."/>
            <person name="Rocap G."/>
            <person name="Roy S.W."/>
            <person name="Sarai C."/>
            <person name="Schaack S."/>
            <person name="Shirato S."/>
            <person name="Slamovits C.H."/>
            <person name="Spencer D.F."/>
            <person name="Suzuki S."/>
            <person name="Worden A.Z."/>
            <person name="Zauner S."/>
            <person name="Barry K."/>
            <person name="Bell C."/>
            <person name="Bharti A.K."/>
            <person name="Crow J.A."/>
            <person name="Grimwood J."/>
            <person name="Kramer R."/>
            <person name="Lindquist E."/>
            <person name="Lucas S."/>
            <person name="Salamov A."/>
            <person name="McFadden G.I."/>
            <person name="Lane C.E."/>
            <person name="Keeling P.J."/>
            <person name="Gray M.W."/>
            <person name="Grigoriev I.V."/>
            <person name="Archibald J.M."/>
        </authorList>
    </citation>
    <scope>NUCLEOTIDE SEQUENCE</scope>
    <source>
        <strain evidence="3">CCMP2712</strain>
    </source>
</reference>
<dbReference type="RefSeq" id="XP_005829044.1">
    <property type="nucleotide sequence ID" value="XM_005828987.1"/>
</dbReference>
<dbReference type="HOGENOM" id="CLU_774900_0_0_1"/>
<accession>L1J1P6</accession>
<dbReference type="PaxDb" id="55529-EKX42064"/>
<evidence type="ECO:0000313" key="3">
    <source>
        <dbReference type="Proteomes" id="UP000011087"/>
    </source>
</evidence>
<proteinExistence type="predicted"/>
<keyword evidence="3" id="KW-1185">Reference proteome</keyword>
<dbReference type="Proteomes" id="UP000011087">
    <property type="component" value="Unassembled WGS sequence"/>
</dbReference>
<dbReference type="KEGG" id="gtt:GUITHDRAFT_141535"/>